<reference evidence="3 4" key="1">
    <citation type="submission" date="2023-03" db="EMBL/GenBank/DDBJ databases">
        <authorList>
            <person name="Kaur S."/>
            <person name="Espinosa-Saiz D."/>
            <person name="Velazquez E."/>
            <person name="Menendez E."/>
            <person name="diCenzo G.C."/>
        </authorList>
    </citation>
    <scope>NUCLEOTIDE SEQUENCE [LARGE SCALE GENOMIC DNA]</scope>
    <source>
        <strain evidence="3 4">LMG 27395</strain>
    </source>
</reference>
<feature type="transmembrane region" description="Helical" evidence="1">
    <location>
        <begin position="64"/>
        <end position="82"/>
    </location>
</feature>
<keyword evidence="1" id="KW-0812">Transmembrane</keyword>
<keyword evidence="1" id="KW-0472">Membrane</keyword>
<evidence type="ECO:0000256" key="1">
    <source>
        <dbReference type="SAM" id="Phobius"/>
    </source>
</evidence>
<feature type="chain" id="PRO_5046644437" evidence="2">
    <location>
        <begin position="23"/>
        <end position="195"/>
    </location>
</feature>
<evidence type="ECO:0000313" key="4">
    <source>
        <dbReference type="Proteomes" id="UP001235547"/>
    </source>
</evidence>
<keyword evidence="4" id="KW-1185">Reference proteome</keyword>
<dbReference type="InterPro" id="IPR007038">
    <property type="entry name" value="HupE_UreJ"/>
</dbReference>
<dbReference type="Pfam" id="PF04955">
    <property type="entry name" value="HupE_UreJ"/>
    <property type="match status" value="1"/>
</dbReference>
<keyword evidence="1" id="KW-1133">Transmembrane helix</keyword>
<gene>
    <name evidence="3" type="ORF">PYH38_001150</name>
</gene>
<proteinExistence type="predicted"/>
<feature type="transmembrane region" description="Helical" evidence="1">
    <location>
        <begin position="139"/>
        <end position="166"/>
    </location>
</feature>
<dbReference type="Proteomes" id="UP001235547">
    <property type="component" value="Chromosome 2"/>
</dbReference>
<dbReference type="RefSeq" id="WP_280730494.1">
    <property type="nucleotide sequence ID" value="NZ_CP120367.1"/>
</dbReference>
<organism evidence="3 4">
    <name type="scientific">Sinorhizobium numidicum</name>
    <dbReference type="NCBI Taxonomy" id="680248"/>
    <lineage>
        <taxon>Bacteria</taxon>
        <taxon>Pseudomonadati</taxon>
        <taxon>Pseudomonadota</taxon>
        <taxon>Alphaproteobacteria</taxon>
        <taxon>Hyphomicrobiales</taxon>
        <taxon>Rhizobiaceae</taxon>
        <taxon>Sinorhizobium/Ensifer group</taxon>
        <taxon>Sinorhizobium</taxon>
    </lineage>
</organism>
<evidence type="ECO:0000256" key="2">
    <source>
        <dbReference type="SAM" id="SignalP"/>
    </source>
</evidence>
<feature type="transmembrane region" description="Helical" evidence="1">
    <location>
        <begin position="172"/>
        <end position="194"/>
    </location>
</feature>
<accession>A0ABY8CRL1</accession>
<evidence type="ECO:0000313" key="3">
    <source>
        <dbReference type="EMBL" id="WEX79793.1"/>
    </source>
</evidence>
<feature type="signal peptide" evidence="2">
    <location>
        <begin position="1"/>
        <end position="22"/>
    </location>
</feature>
<keyword evidence="2" id="KW-0732">Signal</keyword>
<dbReference type="EMBL" id="CP120370">
    <property type="protein sequence ID" value="WEX79793.1"/>
    <property type="molecule type" value="Genomic_DNA"/>
</dbReference>
<name>A0ABY8CRL1_9HYPH</name>
<protein>
    <submittedName>
        <fullName evidence="3">HupE/UreJ family protein</fullName>
    </submittedName>
</protein>
<dbReference type="PIRSF" id="PIRSF016919">
    <property type="entry name" value="HupE_UreJ"/>
    <property type="match status" value="1"/>
</dbReference>
<feature type="transmembrane region" description="Helical" evidence="1">
    <location>
        <begin position="94"/>
        <end position="127"/>
    </location>
</feature>
<sequence>MNLRNLTTLAAVVATVPGQALAHTGGDHVHGAASGFLHPFSGLDHLVAMVAVGLIAARLGGPALWRLPLAFVSAMVFGAVMAKTGMNMPLTETAILASVIAFGATLIVNANVPVTLVVAGTAAFAFFHGFAHGVEGSAAAPFGYVLGFVCGTAILHAIGIAARWALLRYSGVATAALRIVGTLVTGVGIGLAYLA</sequence>